<dbReference type="PANTHER" id="PTHR43830:SF3">
    <property type="entry name" value="PROTEIN PSP1"/>
    <property type="match status" value="1"/>
</dbReference>
<feature type="compositionally biased region" description="Gly residues" evidence="1">
    <location>
        <begin position="957"/>
        <end position="975"/>
    </location>
</feature>
<feature type="compositionally biased region" description="Polar residues" evidence="1">
    <location>
        <begin position="732"/>
        <end position="744"/>
    </location>
</feature>
<feature type="region of interest" description="Disordered" evidence="1">
    <location>
        <begin position="1"/>
        <end position="75"/>
    </location>
</feature>
<evidence type="ECO:0000259" key="2">
    <source>
        <dbReference type="PROSITE" id="PS51411"/>
    </source>
</evidence>
<dbReference type="InterPro" id="IPR007557">
    <property type="entry name" value="PSP1_C"/>
</dbReference>
<gene>
    <name evidence="3" type="ORF">BZ3500_MVSOF-1268-A1-R1_CHR1-1G01065</name>
</gene>
<dbReference type="EMBL" id="FMWP01000013">
    <property type="protein sequence ID" value="SCZ89261.1"/>
    <property type="molecule type" value="Genomic_DNA"/>
</dbReference>
<dbReference type="OrthoDB" id="243127at2759"/>
<name>A0A2X0KIV0_9BASI</name>
<feature type="domain" description="PSP1 C-terminal" evidence="2">
    <location>
        <begin position="995"/>
        <end position="1080"/>
    </location>
</feature>
<dbReference type="NCBIfam" id="NF041131">
    <property type="entry name" value="RicT_YaaT_fam"/>
    <property type="match status" value="1"/>
</dbReference>
<reference evidence="4" key="1">
    <citation type="submission" date="2016-10" db="EMBL/GenBank/DDBJ databases">
        <authorList>
            <person name="Jeantristanb JTB J.-T."/>
            <person name="Ricardo R."/>
        </authorList>
    </citation>
    <scope>NUCLEOTIDE SEQUENCE [LARGE SCALE GENOMIC DNA]</scope>
</reference>
<organism evidence="3 4">
    <name type="scientific">Microbotryum saponariae</name>
    <dbReference type="NCBI Taxonomy" id="289078"/>
    <lineage>
        <taxon>Eukaryota</taxon>
        <taxon>Fungi</taxon>
        <taxon>Dikarya</taxon>
        <taxon>Basidiomycota</taxon>
        <taxon>Pucciniomycotina</taxon>
        <taxon>Microbotryomycetes</taxon>
        <taxon>Microbotryales</taxon>
        <taxon>Microbotryaceae</taxon>
        <taxon>Microbotryum</taxon>
    </lineage>
</organism>
<dbReference type="Pfam" id="PF04468">
    <property type="entry name" value="PSP1"/>
    <property type="match status" value="1"/>
</dbReference>
<feature type="region of interest" description="Disordered" evidence="1">
    <location>
        <begin position="253"/>
        <end position="288"/>
    </location>
</feature>
<feature type="region of interest" description="Disordered" evidence="1">
    <location>
        <begin position="729"/>
        <end position="874"/>
    </location>
</feature>
<keyword evidence="4" id="KW-1185">Reference proteome</keyword>
<dbReference type="AlphaFoldDB" id="A0A2X0KIV0"/>
<evidence type="ECO:0000313" key="4">
    <source>
        <dbReference type="Proteomes" id="UP000249723"/>
    </source>
</evidence>
<feature type="compositionally biased region" description="Polar residues" evidence="1">
    <location>
        <begin position="427"/>
        <end position="440"/>
    </location>
</feature>
<feature type="region of interest" description="Disordered" evidence="1">
    <location>
        <begin position="334"/>
        <end position="368"/>
    </location>
</feature>
<dbReference type="Proteomes" id="UP000249723">
    <property type="component" value="Unassembled WGS sequence"/>
</dbReference>
<dbReference type="PROSITE" id="PS51411">
    <property type="entry name" value="PSP1_C"/>
    <property type="match status" value="1"/>
</dbReference>
<evidence type="ECO:0000256" key="1">
    <source>
        <dbReference type="SAM" id="MobiDB-lite"/>
    </source>
</evidence>
<sequence length="1091" mass="114486">MTSPVNASGLESFDHNHIWSRVPNESTRASPRPPATTKREPSSSPVRPHDASDRSPRSSVSSFTTATSSNVSPSHPPQATLPFYFQSHHIHTFDGFTTTWSSAATKPSSLTIAGSPPNSLGLTALPTSAISWAPSSAVLGHRKPGTASDHDHERDEGSDRRPTSLSTYDDDPGVPTAGQFYTYRGSHFAWMRACKTDSSTSANTALLSPPIGSEPESEHTQAALAEIFGGHVRPHYRPIYPFLDSRAPLSSSLASPPRSYFSPPSLPSPAHPPGQSCSSSSAKPRSRSYSSASALSDIAAVPKALAALDGSFPEMNHSTNDAYGFQSSGSHFPTSLPVNPIRIGQTSPSLTSSSGGHDADEPAPSRPALGAFAGANSFSGGIGLGRGAQTGWRSSSATRASSFGWEDADRKGRSRLRAESEGPWASEDTTSGIGLSNMSPFSRDGSRLLFEPPGETRGFGTGAGTYKARRDHSLGAVGSGRMRGDLVWGRSERTLNEAENEDDDSFVPPTKSGATSRRHSFATFNPSSRSQIGFHLPEEARSPPSQHNGGFGSMALGGNDGDRRFGLGSSAINDDDLAADLNSLHLNLEAHAAVVGGQTASSTSPRSPGGLGHVGSMPVNFPPMRSIRHFSDVESSRSPPVQSPGVASSTPAAVSSSSGDDSSRATKAFFLPQPSVPTTSLSPSTAQRVTSRFEFGGTSPGKTASTTGPTHPFASGASDLVLGAFRPPPTSQPTMSQAPPQQRSGFMPGLMGQIPPPPPPPGGPASGYPGMYGQGALNFGNYGALPPPPPPSQMAMGPGGGMPQQSVQHGFGVPPPQSFYTGQGQGQGLAPRPRGGPPNNSGSPLSGAPQGTPNATGNTGTGNKGSNGDLSHLGRGIPLHSVPANAPLYIVEFKAGRKDLFFVDDPNLQLRQGDLVIVEADRGKDIGKFFKPCSLDEVQAFQQRLVEMALGQLAHNGGGGGGGGMDPRGPGGAANTGGPPNAATLARMTKEFAPKRLFGKASASDTHQLLSKAQDEVKALALVRQKVAQRSLPMEVFDAEWQWDRRKLTFYYTANTRVDFRELVRELFRVYKTRVWMCCLDATSSEAWNFA</sequence>
<feature type="compositionally biased region" description="Low complexity" evidence="1">
    <location>
        <begin position="276"/>
        <end position="288"/>
    </location>
</feature>
<protein>
    <submittedName>
        <fullName evidence="3">BZ3500_MvSof-1268-A1-R1_Chr1-1g01065 protein</fullName>
    </submittedName>
</protein>
<evidence type="ECO:0000313" key="3">
    <source>
        <dbReference type="EMBL" id="SCZ89261.1"/>
    </source>
</evidence>
<feature type="compositionally biased region" description="Basic and acidic residues" evidence="1">
    <location>
        <begin position="37"/>
        <end position="56"/>
    </location>
</feature>
<dbReference type="InterPro" id="IPR047767">
    <property type="entry name" value="PSP1-like"/>
</dbReference>
<feature type="compositionally biased region" description="Polar residues" evidence="1">
    <location>
        <begin position="522"/>
        <end position="531"/>
    </location>
</feature>
<feature type="compositionally biased region" description="Low complexity" evidence="1">
    <location>
        <begin position="253"/>
        <end position="263"/>
    </location>
</feature>
<feature type="compositionally biased region" description="Low complexity" evidence="1">
    <location>
        <begin position="828"/>
        <end position="858"/>
    </location>
</feature>
<dbReference type="PANTHER" id="PTHR43830">
    <property type="entry name" value="PROTEIN PSP1"/>
    <property type="match status" value="1"/>
</dbReference>
<feature type="region of interest" description="Disordered" evidence="1">
    <location>
        <begin position="957"/>
        <end position="977"/>
    </location>
</feature>
<feature type="compositionally biased region" description="Basic and acidic residues" evidence="1">
    <location>
        <begin position="407"/>
        <end position="420"/>
    </location>
</feature>
<accession>A0A2X0KIV0</accession>
<feature type="region of interest" description="Disordered" evidence="1">
    <location>
        <begin position="387"/>
        <end position="465"/>
    </location>
</feature>
<feature type="region of interest" description="Disordered" evidence="1">
    <location>
        <begin position="495"/>
        <end position="557"/>
    </location>
</feature>
<feature type="compositionally biased region" description="Low complexity" evidence="1">
    <location>
        <begin position="643"/>
        <end position="660"/>
    </location>
</feature>
<proteinExistence type="predicted"/>
<feature type="compositionally biased region" description="Pro residues" evidence="1">
    <location>
        <begin position="754"/>
        <end position="763"/>
    </location>
</feature>
<feature type="compositionally biased region" description="Polar residues" evidence="1">
    <location>
        <begin position="344"/>
        <end position="355"/>
    </location>
</feature>
<feature type="compositionally biased region" description="Polar residues" evidence="1">
    <location>
        <begin position="391"/>
        <end position="401"/>
    </location>
</feature>
<feature type="compositionally biased region" description="Basic and acidic residues" evidence="1">
    <location>
        <begin position="148"/>
        <end position="162"/>
    </location>
</feature>
<feature type="region of interest" description="Disordered" evidence="1">
    <location>
        <begin position="597"/>
        <end position="665"/>
    </location>
</feature>
<feature type="compositionally biased region" description="Low complexity" evidence="1">
    <location>
        <begin position="57"/>
        <end position="72"/>
    </location>
</feature>
<dbReference type="GO" id="GO:0005737">
    <property type="term" value="C:cytoplasm"/>
    <property type="evidence" value="ECO:0007669"/>
    <property type="project" value="TreeGrafter"/>
</dbReference>
<feature type="region of interest" description="Disordered" evidence="1">
    <location>
        <begin position="137"/>
        <end position="173"/>
    </location>
</feature>